<dbReference type="Pfam" id="PF01126">
    <property type="entry name" value="Heme_oxygenase"/>
    <property type="match status" value="1"/>
</dbReference>
<dbReference type="Proteomes" id="UP000283374">
    <property type="component" value="Unassembled WGS sequence"/>
</dbReference>
<sequence>MAPDSPSSLRDRDPDAPPLHPSGDDVGKPYLHDVRFLTDRHQQVAGVFVTTTAVRPADEATAVPLSLALREGTRAEHESAESSGFVEQLLGGHLDRDAYAALAVQQLAVYTALEAAGARLVAAGADRGLVFDELTRVPAIETDLAYLLGDDWRERVVFLPATLAYTQRLEACGDDLSLYAAHAYTRYLGDLSGGQIIKRMMQRHYGFEQDGIAFYDFPEIHKLKPFKDVYRERLDALPLDEAQREAVVEEARVAFRLNQAVFAELGAARAQA</sequence>
<dbReference type="PANTHER" id="PTHR10720">
    <property type="entry name" value="HEME OXYGENASE"/>
    <property type="match status" value="1"/>
</dbReference>
<evidence type="ECO:0000256" key="2">
    <source>
        <dbReference type="ARBA" id="ARBA00022723"/>
    </source>
</evidence>
<dbReference type="GO" id="GO:0004392">
    <property type="term" value="F:heme oxygenase (decyclizing) activity"/>
    <property type="evidence" value="ECO:0007669"/>
    <property type="project" value="InterPro"/>
</dbReference>
<protein>
    <submittedName>
        <fullName evidence="5">Biliverdin-producing heme oxygenase</fullName>
    </submittedName>
</protein>
<keyword evidence="6" id="KW-1185">Reference proteome</keyword>
<proteinExistence type="predicted"/>
<keyword evidence="3" id="KW-0408">Iron</keyword>
<gene>
    <name evidence="5" type="ORF">D1825_14140</name>
</gene>
<reference evidence="5 6" key="1">
    <citation type="submission" date="2018-08" db="EMBL/GenBank/DDBJ databases">
        <title>Cellulomonas rhizosphaerae sp. nov., a novel actinomycete isolated from soil.</title>
        <authorList>
            <person name="Tian Y."/>
        </authorList>
    </citation>
    <scope>NUCLEOTIDE SEQUENCE [LARGE SCALE GENOMIC DNA]</scope>
    <source>
        <strain evidence="5 6">NEAU-TCZ24</strain>
    </source>
</reference>
<evidence type="ECO:0000256" key="4">
    <source>
        <dbReference type="SAM" id="MobiDB-lite"/>
    </source>
</evidence>
<dbReference type="PRINTS" id="PR00088">
    <property type="entry name" value="HAEMOXYGNASE"/>
</dbReference>
<dbReference type="InterPro" id="IPR002051">
    <property type="entry name" value="Haem_Oase"/>
</dbReference>
<dbReference type="GO" id="GO:0042167">
    <property type="term" value="P:heme catabolic process"/>
    <property type="evidence" value="ECO:0007669"/>
    <property type="project" value="TreeGrafter"/>
</dbReference>
<dbReference type="GO" id="GO:0020037">
    <property type="term" value="F:heme binding"/>
    <property type="evidence" value="ECO:0007669"/>
    <property type="project" value="TreeGrafter"/>
</dbReference>
<dbReference type="OrthoDB" id="5493802at2"/>
<dbReference type="Gene3D" id="1.20.910.10">
    <property type="entry name" value="Heme oxygenase-like"/>
    <property type="match status" value="1"/>
</dbReference>
<accession>A0A413RIX3</accession>
<dbReference type="PANTHER" id="PTHR10720:SF0">
    <property type="entry name" value="HEME OXYGENASE"/>
    <property type="match status" value="1"/>
</dbReference>
<dbReference type="GO" id="GO:0006788">
    <property type="term" value="P:heme oxidation"/>
    <property type="evidence" value="ECO:0007669"/>
    <property type="project" value="InterPro"/>
</dbReference>
<feature type="region of interest" description="Disordered" evidence="4">
    <location>
        <begin position="1"/>
        <end position="27"/>
    </location>
</feature>
<dbReference type="SUPFAM" id="SSF48613">
    <property type="entry name" value="Heme oxygenase-like"/>
    <property type="match status" value="1"/>
</dbReference>
<organism evidence="5 6">
    <name type="scientific">Cellulomonas rhizosphaerae</name>
    <dbReference type="NCBI Taxonomy" id="2293719"/>
    <lineage>
        <taxon>Bacteria</taxon>
        <taxon>Bacillati</taxon>
        <taxon>Actinomycetota</taxon>
        <taxon>Actinomycetes</taxon>
        <taxon>Micrococcales</taxon>
        <taxon>Cellulomonadaceae</taxon>
        <taxon>Cellulomonas</taxon>
    </lineage>
</organism>
<dbReference type="CDD" id="cd19165">
    <property type="entry name" value="HemeO"/>
    <property type="match status" value="1"/>
</dbReference>
<dbReference type="EMBL" id="QWKP01000214">
    <property type="protein sequence ID" value="RHA38409.1"/>
    <property type="molecule type" value="Genomic_DNA"/>
</dbReference>
<name>A0A413RIX3_9CELL</name>
<dbReference type="AlphaFoldDB" id="A0A413RIX3"/>
<keyword evidence="1" id="KW-0349">Heme</keyword>
<evidence type="ECO:0000313" key="6">
    <source>
        <dbReference type="Proteomes" id="UP000283374"/>
    </source>
</evidence>
<dbReference type="InterPro" id="IPR016053">
    <property type="entry name" value="Haem_Oase-like"/>
</dbReference>
<evidence type="ECO:0000256" key="3">
    <source>
        <dbReference type="ARBA" id="ARBA00023004"/>
    </source>
</evidence>
<keyword evidence="2" id="KW-0479">Metal-binding</keyword>
<dbReference type="InterPro" id="IPR016084">
    <property type="entry name" value="Haem_Oase-like_multi-hlx"/>
</dbReference>
<evidence type="ECO:0000313" key="5">
    <source>
        <dbReference type="EMBL" id="RHA38409.1"/>
    </source>
</evidence>
<evidence type="ECO:0000256" key="1">
    <source>
        <dbReference type="ARBA" id="ARBA00022617"/>
    </source>
</evidence>
<comment type="caution">
    <text evidence="5">The sequence shown here is derived from an EMBL/GenBank/DDBJ whole genome shotgun (WGS) entry which is preliminary data.</text>
</comment>
<dbReference type="GO" id="GO:0046872">
    <property type="term" value="F:metal ion binding"/>
    <property type="evidence" value="ECO:0007669"/>
    <property type="project" value="UniProtKB-KW"/>
</dbReference>
<dbReference type="GO" id="GO:0006979">
    <property type="term" value="P:response to oxidative stress"/>
    <property type="evidence" value="ECO:0007669"/>
    <property type="project" value="TreeGrafter"/>
</dbReference>